<name>A0A556MY67_9FLAO</name>
<dbReference type="RefSeq" id="WP_144332968.1">
    <property type="nucleotide sequence ID" value="NZ_VLPL01000004.1"/>
</dbReference>
<dbReference type="EMBL" id="VLPL01000004">
    <property type="protein sequence ID" value="TSJ44855.1"/>
    <property type="molecule type" value="Genomic_DNA"/>
</dbReference>
<dbReference type="OrthoDB" id="1467319at2"/>
<gene>
    <name evidence="1" type="ORF">FO442_09665</name>
</gene>
<reference evidence="1 2" key="1">
    <citation type="submission" date="2019-07" db="EMBL/GenBank/DDBJ databases">
        <authorList>
            <person name="Huq M.A."/>
        </authorList>
    </citation>
    <scope>NUCLEOTIDE SEQUENCE [LARGE SCALE GENOMIC DNA]</scope>
    <source>
        <strain evidence="1 2">MAH-3</strain>
    </source>
</reference>
<dbReference type="Proteomes" id="UP000316008">
    <property type="component" value="Unassembled WGS sequence"/>
</dbReference>
<evidence type="ECO:0000313" key="2">
    <source>
        <dbReference type="Proteomes" id="UP000316008"/>
    </source>
</evidence>
<comment type="caution">
    <text evidence="1">The sequence shown here is derived from an EMBL/GenBank/DDBJ whole genome shotgun (WGS) entry which is preliminary data.</text>
</comment>
<sequence length="167" mass="18726">MMKLFKFALPLVVCLLWIGLVSGGNDNALEAQMSTLKQECKEMIKGTRYEGSKITYFTAGPSKQVKNIEVYTFLLDEYKFAISTKKCSVPLTIKIYDAPADDKNRVLIKEFKKAQGKNLKFSTTELNDSYVAKIPDADRLRNIHIEYSIGSGKGTKEGIVLVYGIEP</sequence>
<organism evidence="1 2">
    <name type="scientific">Fluviicola chungangensis</name>
    <dbReference type="NCBI Taxonomy" id="2597671"/>
    <lineage>
        <taxon>Bacteria</taxon>
        <taxon>Pseudomonadati</taxon>
        <taxon>Bacteroidota</taxon>
        <taxon>Flavobacteriia</taxon>
        <taxon>Flavobacteriales</taxon>
        <taxon>Crocinitomicaceae</taxon>
        <taxon>Fluviicola</taxon>
    </lineage>
</organism>
<protein>
    <submittedName>
        <fullName evidence="1">Uncharacterized protein</fullName>
    </submittedName>
</protein>
<accession>A0A556MY67</accession>
<proteinExistence type="predicted"/>
<keyword evidence="2" id="KW-1185">Reference proteome</keyword>
<evidence type="ECO:0000313" key="1">
    <source>
        <dbReference type="EMBL" id="TSJ44855.1"/>
    </source>
</evidence>
<dbReference type="AlphaFoldDB" id="A0A556MY67"/>